<dbReference type="VEuPathDB" id="AmoebaDB:NAEGRDRAFT_33046"/>
<gene>
    <name evidence="3" type="ORF">NAEGRDRAFT_33046</name>
</gene>
<dbReference type="eggNOG" id="KOG3332">
    <property type="taxonomic scope" value="Eukaryota"/>
</dbReference>
<dbReference type="FunCoup" id="D2VCX7">
    <property type="interactions" value="215"/>
</dbReference>
<dbReference type="UniPathway" id="UPA00196"/>
<comment type="similarity">
    <text evidence="1">Belongs to the PIGL family.</text>
</comment>
<evidence type="ECO:0000313" key="4">
    <source>
        <dbReference type="Proteomes" id="UP000006671"/>
    </source>
</evidence>
<evidence type="ECO:0000256" key="2">
    <source>
        <dbReference type="ARBA" id="ARBA00012176"/>
    </source>
</evidence>
<proteinExistence type="inferred from homology"/>
<dbReference type="Proteomes" id="UP000006671">
    <property type="component" value="Unassembled WGS sequence"/>
</dbReference>
<dbReference type="InParanoid" id="D2VCX7"/>
<dbReference type="EMBL" id="GG738863">
    <property type="protein sequence ID" value="EFC45500.1"/>
    <property type="molecule type" value="Genomic_DNA"/>
</dbReference>
<dbReference type="GO" id="GO:0016020">
    <property type="term" value="C:membrane"/>
    <property type="evidence" value="ECO:0007669"/>
    <property type="project" value="GOC"/>
</dbReference>
<dbReference type="OMA" id="YVLESVN"/>
<dbReference type="OrthoDB" id="440160at2759"/>
<dbReference type="AlphaFoldDB" id="D2VCX7"/>
<dbReference type="Gene3D" id="3.40.50.10320">
    <property type="entry name" value="LmbE-like"/>
    <property type="match status" value="1"/>
</dbReference>
<keyword evidence="4" id="KW-1185">Reference proteome</keyword>
<reference evidence="3 4" key="1">
    <citation type="journal article" date="2010" name="Cell">
        <title>The genome of Naegleria gruberi illuminates early eukaryotic versatility.</title>
        <authorList>
            <person name="Fritz-Laylin L.K."/>
            <person name="Prochnik S.E."/>
            <person name="Ginger M.L."/>
            <person name="Dacks J.B."/>
            <person name="Carpenter M.L."/>
            <person name="Field M.C."/>
            <person name="Kuo A."/>
            <person name="Paredez A."/>
            <person name="Chapman J."/>
            <person name="Pham J."/>
            <person name="Shu S."/>
            <person name="Neupane R."/>
            <person name="Cipriano M."/>
            <person name="Mancuso J."/>
            <person name="Tu H."/>
            <person name="Salamov A."/>
            <person name="Lindquist E."/>
            <person name="Shapiro H."/>
            <person name="Lucas S."/>
            <person name="Grigoriev I.V."/>
            <person name="Cande W.Z."/>
            <person name="Fulton C."/>
            <person name="Rokhsar D.S."/>
            <person name="Dawson S.C."/>
        </authorList>
    </citation>
    <scope>NUCLEOTIDE SEQUENCE [LARGE SCALE GENOMIC DNA]</scope>
    <source>
        <strain evidence="3 4">NEG-M</strain>
    </source>
</reference>
<dbReference type="STRING" id="5762.D2VCX7"/>
<dbReference type="RefSeq" id="XP_002678244.1">
    <property type="nucleotide sequence ID" value="XM_002678198.1"/>
</dbReference>
<protein>
    <recommendedName>
        <fullName evidence="2">N-acetylglucosaminylphosphatidylinositol deacetylase</fullName>
        <ecNumber evidence="2">3.5.1.89</ecNumber>
    </recommendedName>
</protein>
<dbReference type="InterPro" id="IPR003737">
    <property type="entry name" value="GlcNAc_PI_deacetylase-related"/>
</dbReference>
<dbReference type="PANTHER" id="PTHR12993">
    <property type="entry name" value="N-ACETYLGLUCOSAMINYL-PHOSPHATIDYLINOSITOL DE-N-ACETYLASE-RELATED"/>
    <property type="match status" value="1"/>
</dbReference>
<name>D2VCX7_NAEGR</name>
<sequence length="256" mass="29232">MKRKYSKETILSKFLNQTQQQTNETSNNRKKVALVIAHPDDEAMFFSPMLLSLVEQQVSVSILCLSNGNFDGLGEKRVKELELSCSSMGLNCNNAKVVKELQDDLSGSLVIVDNDQLLDGMNNKWSDELISNFVAKFVEQNGITTLLTFDKDGISSHPNHIDVFRGVSYFSDRCKREQTSIDIFTLESVNLLRKYLGIIEFAISLHFNSDENVTIFTPNPFIAWKAMSSHESQFVWFRKLFVLFSRYTFVNTLTKL</sequence>
<dbReference type="SUPFAM" id="SSF102588">
    <property type="entry name" value="LmbE-like"/>
    <property type="match status" value="1"/>
</dbReference>
<dbReference type="GO" id="GO:0006506">
    <property type="term" value="P:GPI anchor biosynthetic process"/>
    <property type="evidence" value="ECO:0007669"/>
    <property type="project" value="UniProtKB-UniPathway"/>
</dbReference>
<dbReference type="PANTHER" id="PTHR12993:SF11">
    <property type="entry name" value="N-ACETYLGLUCOSAMINYL-PHOSPHATIDYLINOSITOL DE-N-ACETYLASE"/>
    <property type="match status" value="1"/>
</dbReference>
<evidence type="ECO:0000256" key="1">
    <source>
        <dbReference type="ARBA" id="ARBA00006066"/>
    </source>
</evidence>
<dbReference type="GeneID" id="8850582"/>
<organism evidence="4">
    <name type="scientific">Naegleria gruberi</name>
    <name type="common">Amoeba</name>
    <dbReference type="NCBI Taxonomy" id="5762"/>
    <lineage>
        <taxon>Eukaryota</taxon>
        <taxon>Discoba</taxon>
        <taxon>Heterolobosea</taxon>
        <taxon>Tetramitia</taxon>
        <taxon>Eutetramitia</taxon>
        <taxon>Vahlkampfiidae</taxon>
        <taxon>Naegleria</taxon>
    </lineage>
</organism>
<dbReference type="KEGG" id="ngr:NAEGRDRAFT_33046"/>
<dbReference type="InterPro" id="IPR024078">
    <property type="entry name" value="LmbE-like_dom_sf"/>
</dbReference>
<dbReference type="GO" id="GO:0000225">
    <property type="term" value="F:N-acetylglucosaminylphosphatidylinositol deacetylase activity"/>
    <property type="evidence" value="ECO:0007669"/>
    <property type="project" value="UniProtKB-EC"/>
</dbReference>
<dbReference type="EC" id="3.5.1.89" evidence="2"/>
<accession>D2VCX7</accession>
<dbReference type="Pfam" id="PF02585">
    <property type="entry name" value="PIG-L"/>
    <property type="match status" value="1"/>
</dbReference>
<evidence type="ECO:0000313" key="3">
    <source>
        <dbReference type="EMBL" id="EFC45500.1"/>
    </source>
</evidence>
<dbReference type="GO" id="GO:0005783">
    <property type="term" value="C:endoplasmic reticulum"/>
    <property type="evidence" value="ECO:0007669"/>
    <property type="project" value="TreeGrafter"/>
</dbReference>